<organism evidence="2 3">
    <name type="scientific">Araneus ventricosus</name>
    <name type="common">Orbweaver spider</name>
    <name type="synonym">Epeira ventricosa</name>
    <dbReference type="NCBI Taxonomy" id="182803"/>
    <lineage>
        <taxon>Eukaryota</taxon>
        <taxon>Metazoa</taxon>
        <taxon>Ecdysozoa</taxon>
        <taxon>Arthropoda</taxon>
        <taxon>Chelicerata</taxon>
        <taxon>Arachnida</taxon>
        <taxon>Araneae</taxon>
        <taxon>Araneomorphae</taxon>
        <taxon>Entelegynae</taxon>
        <taxon>Araneoidea</taxon>
        <taxon>Araneidae</taxon>
        <taxon>Araneus</taxon>
    </lineage>
</organism>
<dbReference type="AlphaFoldDB" id="A0A4Y2QPG9"/>
<proteinExistence type="predicted"/>
<keyword evidence="3" id="KW-1185">Reference proteome</keyword>
<dbReference type="Proteomes" id="UP000499080">
    <property type="component" value="Unassembled WGS sequence"/>
</dbReference>
<accession>A0A4Y2QPG9</accession>
<comment type="caution">
    <text evidence="2">The sequence shown here is derived from an EMBL/GenBank/DDBJ whole genome shotgun (WGS) entry which is preliminary data.</text>
</comment>
<reference evidence="2 3" key="1">
    <citation type="journal article" date="2019" name="Sci. Rep.">
        <title>Orb-weaving spider Araneus ventricosus genome elucidates the spidroin gene catalogue.</title>
        <authorList>
            <person name="Kono N."/>
            <person name="Nakamura H."/>
            <person name="Ohtoshi R."/>
            <person name="Moran D.A.P."/>
            <person name="Shinohara A."/>
            <person name="Yoshida Y."/>
            <person name="Fujiwara M."/>
            <person name="Mori M."/>
            <person name="Tomita M."/>
            <person name="Arakawa K."/>
        </authorList>
    </citation>
    <scope>NUCLEOTIDE SEQUENCE [LARGE SCALE GENOMIC DNA]</scope>
</reference>
<feature type="compositionally biased region" description="Low complexity" evidence="1">
    <location>
        <begin position="49"/>
        <end position="58"/>
    </location>
</feature>
<evidence type="ECO:0000313" key="2">
    <source>
        <dbReference type="EMBL" id="GBN65168.1"/>
    </source>
</evidence>
<gene>
    <name evidence="2" type="ORF">AVEN_63678_1</name>
</gene>
<evidence type="ECO:0000256" key="1">
    <source>
        <dbReference type="SAM" id="MobiDB-lite"/>
    </source>
</evidence>
<dbReference type="EMBL" id="BGPR01014429">
    <property type="protein sequence ID" value="GBN65168.1"/>
    <property type="molecule type" value="Genomic_DNA"/>
</dbReference>
<name>A0A4Y2QPG9_ARAVE</name>
<evidence type="ECO:0000313" key="3">
    <source>
        <dbReference type="Proteomes" id="UP000499080"/>
    </source>
</evidence>
<sequence>FWINVVILNRGQMTRTTPELAPPSPDFRITPEGERLAPYKAGFEPGILQPQSPTFTTRPPRPSGLWEV</sequence>
<feature type="non-terminal residue" evidence="2">
    <location>
        <position position="1"/>
    </location>
</feature>
<protein>
    <submittedName>
        <fullName evidence="2">Uncharacterized protein</fullName>
    </submittedName>
</protein>
<feature type="region of interest" description="Disordered" evidence="1">
    <location>
        <begin position="43"/>
        <end position="68"/>
    </location>
</feature>